<sequence>MDIKLILIFLYIIGQISWIQNCDFEIRDLTNIPNGESVRIDKSKYNPISFTMGKKYSMNVAYIQQT</sequence>
<gene>
    <name evidence="1" type="ORF">N1F79_01515</name>
</gene>
<evidence type="ECO:0000313" key="2">
    <source>
        <dbReference type="Proteomes" id="UP001337305"/>
    </source>
</evidence>
<protein>
    <submittedName>
        <fullName evidence="1">Uncharacterized protein</fullName>
    </submittedName>
</protein>
<accession>A0ABU7XPP3</accession>
<proteinExistence type="predicted"/>
<name>A0ABU7XPP3_9FLAO</name>
<dbReference type="EMBL" id="JAODOP010000001">
    <property type="protein sequence ID" value="MEF3831795.1"/>
    <property type="molecule type" value="Genomic_DNA"/>
</dbReference>
<organism evidence="1 2">
    <name type="scientific">Flavivirga spongiicola</name>
    <dbReference type="NCBI Taxonomy" id="421621"/>
    <lineage>
        <taxon>Bacteria</taxon>
        <taxon>Pseudomonadati</taxon>
        <taxon>Bacteroidota</taxon>
        <taxon>Flavobacteriia</taxon>
        <taxon>Flavobacteriales</taxon>
        <taxon>Flavobacteriaceae</taxon>
        <taxon>Flavivirga</taxon>
    </lineage>
</organism>
<evidence type="ECO:0000313" key="1">
    <source>
        <dbReference type="EMBL" id="MEF3831795.1"/>
    </source>
</evidence>
<comment type="caution">
    <text evidence="1">The sequence shown here is derived from an EMBL/GenBank/DDBJ whole genome shotgun (WGS) entry which is preliminary data.</text>
</comment>
<keyword evidence="2" id="KW-1185">Reference proteome</keyword>
<reference evidence="1 2" key="1">
    <citation type="submission" date="2022-09" db="EMBL/GenBank/DDBJ databases">
        <title>Genome sequencing of Flavivirga sp. MEBiC05379.</title>
        <authorList>
            <person name="Oh H.-M."/>
            <person name="Kwon K.K."/>
            <person name="Park M.J."/>
            <person name="Yang S.-H."/>
        </authorList>
    </citation>
    <scope>NUCLEOTIDE SEQUENCE [LARGE SCALE GENOMIC DNA]</scope>
    <source>
        <strain evidence="1 2">MEBiC05379</strain>
    </source>
</reference>
<dbReference type="Proteomes" id="UP001337305">
    <property type="component" value="Unassembled WGS sequence"/>
</dbReference>
<dbReference type="RefSeq" id="WP_303308795.1">
    <property type="nucleotide sequence ID" value="NZ_JAODOP010000001.1"/>
</dbReference>